<organism evidence="1 2">
    <name type="scientific">Raphidocelis subcapitata</name>
    <dbReference type="NCBI Taxonomy" id="307507"/>
    <lineage>
        <taxon>Eukaryota</taxon>
        <taxon>Viridiplantae</taxon>
        <taxon>Chlorophyta</taxon>
        <taxon>core chlorophytes</taxon>
        <taxon>Chlorophyceae</taxon>
        <taxon>CS clade</taxon>
        <taxon>Sphaeropleales</taxon>
        <taxon>Selenastraceae</taxon>
        <taxon>Raphidocelis</taxon>
    </lineage>
</organism>
<evidence type="ECO:0000313" key="1">
    <source>
        <dbReference type="EMBL" id="GBF92679.1"/>
    </source>
</evidence>
<dbReference type="AlphaFoldDB" id="A0A2V0NZC8"/>
<evidence type="ECO:0008006" key="3">
    <source>
        <dbReference type="Google" id="ProtNLM"/>
    </source>
</evidence>
<dbReference type="EMBL" id="BDRX01000034">
    <property type="protein sequence ID" value="GBF92679.1"/>
    <property type="molecule type" value="Genomic_DNA"/>
</dbReference>
<dbReference type="FunCoup" id="A0A2V0NZC8">
    <property type="interactions" value="160"/>
</dbReference>
<reference evidence="1 2" key="1">
    <citation type="journal article" date="2018" name="Sci. Rep.">
        <title>Raphidocelis subcapitata (=Pseudokirchneriella subcapitata) provides an insight into genome evolution and environmental adaptations in the Sphaeropleales.</title>
        <authorList>
            <person name="Suzuki S."/>
            <person name="Yamaguchi H."/>
            <person name="Nakajima N."/>
            <person name="Kawachi M."/>
        </authorList>
    </citation>
    <scope>NUCLEOTIDE SEQUENCE [LARGE SCALE GENOMIC DNA]</scope>
    <source>
        <strain evidence="1 2">NIES-35</strain>
    </source>
</reference>
<proteinExistence type="predicted"/>
<accession>A0A2V0NZC8</accession>
<comment type="caution">
    <text evidence="1">The sequence shown here is derived from an EMBL/GenBank/DDBJ whole genome shotgun (WGS) entry which is preliminary data.</text>
</comment>
<protein>
    <recommendedName>
        <fullName evidence="3">NADH dehydrogenase [ubiquinone] 1 beta subcomplex subunit 8, mitochondrial</fullName>
    </recommendedName>
</protein>
<keyword evidence="2" id="KW-1185">Reference proteome</keyword>
<name>A0A2V0NZC8_9CHLO</name>
<dbReference type="Proteomes" id="UP000247498">
    <property type="component" value="Unassembled WGS sequence"/>
</dbReference>
<dbReference type="OrthoDB" id="2014058at2759"/>
<gene>
    <name evidence="1" type="ORF">Rsub_05048</name>
</gene>
<dbReference type="InParanoid" id="A0A2V0NZC8"/>
<sequence length="122" mass="13069">MSLRQGLRVLARSVAGKGLPTRGGGGGPVKFAPEPNKPLPLWDELWWDDGLVHSQPVLDGVGEPTLFTPAQSALQLAVAMGVMVGSIYVAKAAWDDDSAIYVPPQYPPEVIEAYKSRGKMQV</sequence>
<evidence type="ECO:0000313" key="2">
    <source>
        <dbReference type="Proteomes" id="UP000247498"/>
    </source>
</evidence>